<proteinExistence type="predicted"/>
<accession>A0A9Q1EN59</accession>
<evidence type="ECO:0000313" key="2">
    <source>
        <dbReference type="Proteomes" id="UP001152622"/>
    </source>
</evidence>
<organism evidence="1 2">
    <name type="scientific">Synaphobranchus kaupii</name>
    <name type="common">Kaup's arrowtooth eel</name>
    <dbReference type="NCBI Taxonomy" id="118154"/>
    <lineage>
        <taxon>Eukaryota</taxon>
        <taxon>Metazoa</taxon>
        <taxon>Chordata</taxon>
        <taxon>Craniata</taxon>
        <taxon>Vertebrata</taxon>
        <taxon>Euteleostomi</taxon>
        <taxon>Actinopterygii</taxon>
        <taxon>Neopterygii</taxon>
        <taxon>Teleostei</taxon>
        <taxon>Anguilliformes</taxon>
        <taxon>Synaphobranchidae</taxon>
        <taxon>Synaphobranchus</taxon>
    </lineage>
</organism>
<comment type="caution">
    <text evidence="1">The sequence shown here is derived from an EMBL/GenBank/DDBJ whole genome shotgun (WGS) entry which is preliminary data.</text>
</comment>
<name>A0A9Q1EN59_SYNKA</name>
<dbReference type="AlphaFoldDB" id="A0A9Q1EN59"/>
<keyword evidence="2" id="KW-1185">Reference proteome</keyword>
<dbReference type="Proteomes" id="UP001152622">
    <property type="component" value="Chromosome 15"/>
</dbReference>
<evidence type="ECO:0000313" key="1">
    <source>
        <dbReference type="EMBL" id="KAJ8341877.1"/>
    </source>
</evidence>
<dbReference type="EMBL" id="JAINUF010000015">
    <property type="protein sequence ID" value="KAJ8341877.1"/>
    <property type="molecule type" value="Genomic_DNA"/>
</dbReference>
<gene>
    <name evidence="1" type="ORF">SKAU_G00341680</name>
</gene>
<sequence>MWRGHNYHASDTLLPVVSTVQARLSSLNPQPLTLPTTYPPLPNPQPTAFHPTHHPTISDITVVDRDTLIFTIKTQRPTNSASGHSFHIGAASTVSQLGSPDHTVQLPGLPLLHAIGHLKPQECPQHPGHSSSPSTTLTNFLSDDQSHLMEKADHPSSQHQVRPLFSSNWISCPESLGNSRHGRSEFLQCHSRLGQTSWSSGVPPTLFTAGHPLDAKLKPTESHPGLLLYPGIHSHSLFSTNFMNISSF</sequence>
<protein>
    <submittedName>
        <fullName evidence="1">Uncharacterized protein</fullName>
    </submittedName>
</protein>
<reference evidence="1" key="1">
    <citation type="journal article" date="2023" name="Science">
        <title>Genome structures resolve the early diversification of teleost fishes.</title>
        <authorList>
            <person name="Parey E."/>
            <person name="Louis A."/>
            <person name="Montfort J."/>
            <person name="Bouchez O."/>
            <person name="Roques C."/>
            <person name="Iampietro C."/>
            <person name="Lluch J."/>
            <person name="Castinel A."/>
            <person name="Donnadieu C."/>
            <person name="Desvignes T."/>
            <person name="Floi Bucao C."/>
            <person name="Jouanno E."/>
            <person name="Wen M."/>
            <person name="Mejri S."/>
            <person name="Dirks R."/>
            <person name="Jansen H."/>
            <person name="Henkel C."/>
            <person name="Chen W.J."/>
            <person name="Zahm M."/>
            <person name="Cabau C."/>
            <person name="Klopp C."/>
            <person name="Thompson A.W."/>
            <person name="Robinson-Rechavi M."/>
            <person name="Braasch I."/>
            <person name="Lecointre G."/>
            <person name="Bobe J."/>
            <person name="Postlethwait J.H."/>
            <person name="Berthelot C."/>
            <person name="Roest Crollius H."/>
            <person name="Guiguen Y."/>
        </authorList>
    </citation>
    <scope>NUCLEOTIDE SEQUENCE</scope>
    <source>
        <strain evidence="1">WJC10195</strain>
    </source>
</reference>